<evidence type="ECO:0000313" key="2">
    <source>
        <dbReference type="Proteomes" id="UP000230935"/>
    </source>
</evidence>
<sequence length="149" mass="16542">MENNRNGIENSTGGFDKESQEINEGIIASNFDKMNTEMFKLLHSESFGGNAGSVEIDGEKYPCAAANGYADAENGQIIEFGNYLDENAAFTLRVAIELSRDGGRGKGFFRIVETIFKGKFSERAEKNLRSSVERWNNETKGSVYETSEE</sequence>
<reference evidence="2" key="1">
    <citation type="submission" date="2017-09" db="EMBL/GenBank/DDBJ databases">
        <title>Depth-based differentiation of microbial function through sediment-hosted aquifers and enrichment of novel symbionts in the deep terrestrial subsurface.</title>
        <authorList>
            <person name="Probst A.J."/>
            <person name="Ladd B."/>
            <person name="Jarett J.K."/>
            <person name="Geller-Mcgrath D.E."/>
            <person name="Sieber C.M.K."/>
            <person name="Emerson J.B."/>
            <person name="Anantharaman K."/>
            <person name="Thomas B.C."/>
            <person name="Malmstrom R."/>
            <person name="Stieglmeier M."/>
            <person name="Klingl A."/>
            <person name="Woyke T."/>
            <person name="Ryan C.M."/>
            <person name="Banfield J.F."/>
        </authorList>
    </citation>
    <scope>NUCLEOTIDE SEQUENCE [LARGE SCALE GENOMIC DNA]</scope>
</reference>
<dbReference type="EMBL" id="PEZZ01000004">
    <property type="protein sequence ID" value="PIS05511.1"/>
    <property type="molecule type" value="Genomic_DNA"/>
</dbReference>
<accession>A0A2H0W4K7</accession>
<proteinExistence type="predicted"/>
<organism evidence="1 2">
    <name type="scientific">Candidatus Buchananbacteria bacterium CG10_big_fil_rev_8_21_14_0_10_42_9</name>
    <dbReference type="NCBI Taxonomy" id="1974526"/>
    <lineage>
        <taxon>Bacteria</taxon>
        <taxon>Candidatus Buchananiibacteriota</taxon>
    </lineage>
</organism>
<evidence type="ECO:0000313" key="1">
    <source>
        <dbReference type="EMBL" id="PIS05511.1"/>
    </source>
</evidence>
<comment type="caution">
    <text evidence="1">The sequence shown here is derived from an EMBL/GenBank/DDBJ whole genome shotgun (WGS) entry which is preliminary data.</text>
</comment>
<dbReference type="Proteomes" id="UP000230935">
    <property type="component" value="Unassembled WGS sequence"/>
</dbReference>
<name>A0A2H0W4K7_9BACT</name>
<protein>
    <submittedName>
        <fullName evidence="1">Uncharacterized protein</fullName>
    </submittedName>
</protein>
<gene>
    <name evidence="1" type="ORF">COT81_00655</name>
</gene>
<dbReference type="AlphaFoldDB" id="A0A2H0W4K7"/>